<evidence type="ECO:0000256" key="6">
    <source>
        <dbReference type="ARBA" id="ARBA00022833"/>
    </source>
</evidence>
<comment type="catalytic activity">
    <reaction evidence="7">
        <text>adenosine + H2O + H(+) = inosine + NH4(+)</text>
        <dbReference type="Rhea" id="RHEA:24408"/>
        <dbReference type="ChEBI" id="CHEBI:15377"/>
        <dbReference type="ChEBI" id="CHEBI:15378"/>
        <dbReference type="ChEBI" id="CHEBI:16335"/>
        <dbReference type="ChEBI" id="CHEBI:17596"/>
        <dbReference type="ChEBI" id="CHEBI:28938"/>
        <dbReference type="EC" id="3.5.4.4"/>
    </reaction>
    <physiologicalReaction direction="left-to-right" evidence="7">
        <dbReference type="Rhea" id="RHEA:24409"/>
    </physiologicalReaction>
</comment>
<keyword evidence="6" id="KW-0862">Zinc</keyword>
<evidence type="ECO:0000256" key="4">
    <source>
        <dbReference type="ARBA" id="ARBA00022723"/>
    </source>
</evidence>
<dbReference type="GO" id="GO:0005507">
    <property type="term" value="F:copper ion binding"/>
    <property type="evidence" value="ECO:0007669"/>
    <property type="project" value="TreeGrafter"/>
</dbReference>
<proteinExistence type="inferred from homology"/>
<dbReference type="SUPFAM" id="SSF64438">
    <property type="entry name" value="CNF1/YfiH-like putative cysteine hydrolases"/>
    <property type="match status" value="1"/>
</dbReference>
<reference evidence="10" key="1">
    <citation type="journal article" date="2015" name="Nature">
        <title>Complex archaea that bridge the gap between prokaryotes and eukaryotes.</title>
        <authorList>
            <person name="Spang A."/>
            <person name="Saw J.H."/>
            <person name="Jorgensen S.L."/>
            <person name="Zaremba-Niedzwiedzka K."/>
            <person name="Martijn J."/>
            <person name="Lind A.E."/>
            <person name="van Eijk R."/>
            <person name="Schleper C."/>
            <person name="Guy L."/>
            <person name="Ettema T.J."/>
        </authorList>
    </citation>
    <scope>NUCLEOTIDE SEQUENCE</scope>
</reference>
<comment type="catalytic activity">
    <reaction evidence="1">
        <text>inosine + phosphate = alpha-D-ribose 1-phosphate + hypoxanthine</text>
        <dbReference type="Rhea" id="RHEA:27646"/>
        <dbReference type="ChEBI" id="CHEBI:17368"/>
        <dbReference type="ChEBI" id="CHEBI:17596"/>
        <dbReference type="ChEBI" id="CHEBI:43474"/>
        <dbReference type="ChEBI" id="CHEBI:57720"/>
        <dbReference type="EC" id="2.4.2.1"/>
    </reaction>
    <physiologicalReaction direction="left-to-right" evidence="1">
        <dbReference type="Rhea" id="RHEA:27647"/>
    </physiologicalReaction>
</comment>
<evidence type="ECO:0000256" key="1">
    <source>
        <dbReference type="ARBA" id="ARBA00000553"/>
    </source>
</evidence>
<evidence type="ECO:0000256" key="2">
    <source>
        <dbReference type="ARBA" id="ARBA00007353"/>
    </source>
</evidence>
<dbReference type="NCBIfam" id="TIGR00726">
    <property type="entry name" value="peptidoglycan editing factor PgeF"/>
    <property type="match status" value="1"/>
</dbReference>
<protein>
    <recommendedName>
        <fullName evidence="11">Purine nucleoside phosphorylase</fullName>
    </recommendedName>
</protein>
<dbReference type="CDD" id="cd16833">
    <property type="entry name" value="YfiH"/>
    <property type="match status" value="1"/>
</dbReference>
<dbReference type="Gene3D" id="3.60.140.10">
    <property type="entry name" value="CNF1/YfiH-like putative cysteine hydrolases"/>
    <property type="match status" value="1"/>
</dbReference>
<dbReference type="InterPro" id="IPR003730">
    <property type="entry name" value="Cu_polyphenol_OxRdtase"/>
</dbReference>
<gene>
    <name evidence="10" type="ORF">LCGC14_0661110</name>
</gene>
<evidence type="ECO:0000313" key="10">
    <source>
        <dbReference type="EMBL" id="KKN47605.1"/>
    </source>
</evidence>
<evidence type="ECO:0000256" key="9">
    <source>
        <dbReference type="ARBA" id="ARBA00049893"/>
    </source>
</evidence>
<organism evidence="10">
    <name type="scientific">marine sediment metagenome</name>
    <dbReference type="NCBI Taxonomy" id="412755"/>
    <lineage>
        <taxon>unclassified sequences</taxon>
        <taxon>metagenomes</taxon>
        <taxon>ecological metagenomes</taxon>
    </lineage>
</organism>
<evidence type="ECO:0008006" key="11">
    <source>
        <dbReference type="Google" id="ProtNLM"/>
    </source>
</evidence>
<name>A0A0F9QTG5_9ZZZZ</name>
<comment type="caution">
    <text evidence="10">The sequence shown here is derived from an EMBL/GenBank/DDBJ whole genome shotgun (WGS) entry which is preliminary data.</text>
</comment>
<evidence type="ECO:0000256" key="8">
    <source>
        <dbReference type="ARBA" id="ARBA00048968"/>
    </source>
</evidence>
<comment type="catalytic activity">
    <reaction evidence="8">
        <text>adenosine + phosphate = alpha-D-ribose 1-phosphate + adenine</text>
        <dbReference type="Rhea" id="RHEA:27642"/>
        <dbReference type="ChEBI" id="CHEBI:16335"/>
        <dbReference type="ChEBI" id="CHEBI:16708"/>
        <dbReference type="ChEBI" id="CHEBI:43474"/>
        <dbReference type="ChEBI" id="CHEBI:57720"/>
        <dbReference type="EC" id="2.4.2.1"/>
    </reaction>
    <physiologicalReaction direction="left-to-right" evidence="8">
        <dbReference type="Rhea" id="RHEA:27643"/>
    </physiologicalReaction>
</comment>
<dbReference type="Pfam" id="PF02578">
    <property type="entry name" value="Cu-oxidase_4"/>
    <property type="match status" value="1"/>
</dbReference>
<dbReference type="InterPro" id="IPR038371">
    <property type="entry name" value="Cu_polyphenol_OxRdtase_sf"/>
</dbReference>
<comment type="similarity">
    <text evidence="2">Belongs to the purine nucleoside phosphorylase YfiH/LACC1 family.</text>
</comment>
<dbReference type="PANTHER" id="PTHR30616:SF2">
    <property type="entry name" value="PURINE NUCLEOSIDE PHOSPHORYLASE LACC1"/>
    <property type="match status" value="1"/>
</dbReference>
<sequence>MMSDNLILPDWPAPECIKALSTTRLGGSSLPPYDGFNLGTHVGDEPNTVIKNRDYLVELAQLPESPRWLNQIHGTQVINSNDWLLNMDADAIISQQNNHICTIMTADCLPLLLCNKQGDTVAAIHAGWRGLAAGIIEKTIAEFHCDPQDILVWLGPAIGPTQFEVGPDVYHTFTQHSAQAIQAFQQTDATHYLADIYLLARQRLITLGVNAVFGGNLCTASDSQHFFSYRRDNVTGRMASMIWISSK</sequence>
<evidence type="ECO:0000256" key="7">
    <source>
        <dbReference type="ARBA" id="ARBA00047989"/>
    </source>
</evidence>
<dbReference type="AlphaFoldDB" id="A0A0F9QTG5"/>
<keyword evidence="5" id="KW-0378">Hydrolase</keyword>
<dbReference type="PANTHER" id="PTHR30616">
    <property type="entry name" value="UNCHARACTERIZED PROTEIN YFIH"/>
    <property type="match status" value="1"/>
</dbReference>
<evidence type="ECO:0000256" key="5">
    <source>
        <dbReference type="ARBA" id="ARBA00022801"/>
    </source>
</evidence>
<dbReference type="GO" id="GO:0017061">
    <property type="term" value="F:S-methyl-5-thioadenosine phosphorylase activity"/>
    <property type="evidence" value="ECO:0007669"/>
    <property type="project" value="UniProtKB-EC"/>
</dbReference>
<dbReference type="EMBL" id="LAZR01001266">
    <property type="protein sequence ID" value="KKN47605.1"/>
    <property type="molecule type" value="Genomic_DNA"/>
</dbReference>
<evidence type="ECO:0000256" key="3">
    <source>
        <dbReference type="ARBA" id="ARBA00022679"/>
    </source>
</evidence>
<dbReference type="GO" id="GO:0016787">
    <property type="term" value="F:hydrolase activity"/>
    <property type="evidence" value="ECO:0007669"/>
    <property type="project" value="UniProtKB-KW"/>
</dbReference>
<keyword evidence="4" id="KW-0479">Metal-binding</keyword>
<dbReference type="InterPro" id="IPR011324">
    <property type="entry name" value="Cytotoxic_necrot_fac-like_cat"/>
</dbReference>
<accession>A0A0F9QTG5</accession>
<keyword evidence="3" id="KW-0808">Transferase</keyword>
<comment type="catalytic activity">
    <reaction evidence="9">
        <text>S-methyl-5'-thioadenosine + phosphate = 5-(methylsulfanyl)-alpha-D-ribose 1-phosphate + adenine</text>
        <dbReference type="Rhea" id="RHEA:11852"/>
        <dbReference type="ChEBI" id="CHEBI:16708"/>
        <dbReference type="ChEBI" id="CHEBI:17509"/>
        <dbReference type="ChEBI" id="CHEBI:43474"/>
        <dbReference type="ChEBI" id="CHEBI:58533"/>
        <dbReference type="EC" id="2.4.2.28"/>
    </reaction>
    <physiologicalReaction direction="left-to-right" evidence="9">
        <dbReference type="Rhea" id="RHEA:11853"/>
    </physiologicalReaction>
</comment>